<keyword evidence="2" id="KW-1185">Reference proteome</keyword>
<comment type="caution">
    <text evidence="1">The sequence shown here is derived from an EMBL/GenBank/DDBJ whole genome shotgun (WGS) entry which is preliminary data.</text>
</comment>
<accession>A0ACB8QPD6</accession>
<name>A0ACB8QPD6_9AGAM</name>
<feature type="non-terminal residue" evidence="1">
    <location>
        <position position="744"/>
    </location>
</feature>
<reference evidence="1" key="1">
    <citation type="submission" date="2021-02" db="EMBL/GenBank/DDBJ databases">
        <authorList>
            <consortium name="DOE Joint Genome Institute"/>
            <person name="Ahrendt S."/>
            <person name="Looney B.P."/>
            <person name="Miyauchi S."/>
            <person name="Morin E."/>
            <person name="Drula E."/>
            <person name="Courty P.E."/>
            <person name="Chicoki N."/>
            <person name="Fauchery L."/>
            <person name="Kohler A."/>
            <person name="Kuo A."/>
            <person name="Labutti K."/>
            <person name="Pangilinan J."/>
            <person name="Lipzen A."/>
            <person name="Riley R."/>
            <person name="Andreopoulos W."/>
            <person name="He G."/>
            <person name="Johnson J."/>
            <person name="Barry K.W."/>
            <person name="Grigoriev I.V."/>
            <person name="Nagy L."/>
            <person name="Hibbett D."/>
            <person name="Henrissat B."/>
            <person name="Matheny P.B."/>
            <person name="Labbe J."/>
            <person name="Martin F."/>
        </authorList>
    </citation>
    <scope>NUCLEOTIDE SEQUENCE</scope>
    <source>
        <strain evidence="1">EC-137</strain>
    </source>
</reference>
<feature type="non-terminal residue" evidence="1">
    <location>
        <position position="1"/>
    </location>
</feature>
<sequence>SKKASVKPPKSRPPSTSALSHPPVQDASFTDSTIVSFSDDGCYLAVLSLAVDKHRLRVHDSASGSSVSEYTVEGARVTALEWTRFDASSSQKPSVDQQRKSKKKRKSDTAQPASDASAPSEPVVALGLTDGSILLFSPAHGRVLRTLTHPTSSAAINALDSSRDALGVLSIWSAGADGILRAWDAQTGAHRGAYKTDDRIPTTAICVRPGEDGEELQTHILLAHHRVRLLSASADLVESKDCASFTGHASDVIALQWQPATGAPARHFVSIAQADRHAHLWSVPDTTPGEGVLAASLALDSDARALACAPAHVLVVSNSGRVAVFDIKPPKKKAKVTVTSPRCTISPSTTGYTAPVVAAAFAGEGKIRVARLLSGVKPVVDVVSFLHDDGNYISDLSLPSIDASALATAAPVPSAPTKRFGETTSLAVQSSFAPGQDAEMDDLADLDGTLDVDLAELSLGQRLTVLEPPSASTRKPRTGDSDSGIEDDGEDDDDGEGREETTAITLTRTLVQALHSSDARLLETCLAYTRAPLILQTVRRLPPQLAVPLLTACVERLGRGARGATARGRGGAAGTQRAAGLVRWVKTVLVVHSGHLMTMPDLVARLAGLHATLAARASLQDSLRALSGRLDLILQQMELRTVPAPAPLHKVQDKGRGGERAARRYVEGESEEEDVDIEEGSEPGSVEDVELGWNSDDDEKDEEEDDEEDNDEEDDEEDEEGDDGPAFGGFIDDEAEESEGEESE</sequence>
<organism evidence="1 2">
    <name type="scientific">Vararia minispora EC-137</name>
    <dbReference type="NCBI Taxonomy" id="1314806"/>
    <lineage>
        <taxon>Eukaryota</taxon>
        <taxon>Fungi</taxon>
        <taxon>Dikarya</taxon>
        <taxon>Basidiomycota</taxon>
        <taxon>Agaricomycotina</taxon>
        <taxon>Agaricomycetes</taxon>
        <taxon>Russulales</taxon>
        <taxon>Lachnocladiaceae</taxon>
        <taxon>Vararia</taxon>
    </lineage>
</organism>
<reference evidence="1" key="2">
    <citation type="journal article" date="2022" name="New Phytol.">
        <title>Evolutionary transition to the ectomycorrhizal habit in the genomes of a hyperdiverse lineage of mushroom-forming fungi.</title>
        <authorList>
            <person name="Looney B."/>
            <person name="Miyauchi S."/>
            <person name="Morin E."/>
            <person name="Drula E."/>
            <person name="Courty P.E."/>
            <person name="Kohler A."/>
            <person name="Kuo A."/>
            <person name="LaButti K."/>
            <person name="Pangilinan J."/>
            <person name="Lipzen A."/>
            <person name="Riley R."/>
            <person name="Andreopoulos W."/>
            <person name="He G."/>
            <person name="Johnson J."/>
            <person name="Nolan M."/>
            <person name="Tritt A."/>
            <person name="Barry K.W."/>
            <person name="Grigoriev I.V."/>
            <person name="Nagy L.G."/>
            <person name="Hibbett D."/>
            <person name="Henrissat B."/>
            <person name="Matheny P.B."/>
            <person name="Labbe J."/>
            <person name="Martin F.M."/>
        </authorList>
    </citation>
    <scope>NUCLEOTIDE SEQUENCE</scope>
    <source>
        <strain evidence="1">EC-137</strain>
    </source>
</reference>
<proteinExistence type="predicted"/>
<gene>
    <name evidence="1" type="ORF">K488DRAFT_19019</name>
</gene>
<protein>
    <submittedName>
        <fullName evidence="1">WD40-repeat-containing domain protein</fullName>
    </submittedName>
</protein>
<evidence type="ECO:0000313" key="1">
    <source>
        <dbReference type="EMBL" id="KAI0033739.1"/>
    </source>
</evidence>
<dbReference type="Proteomes" id="UP000814128">
    <property type="component" value="Unassembled WGS sequence"/>
</dbReference>
<dbReference type="EMBL" id="MU273513">
    <property type="protein sequence ID" value="KAI0033739.1"/>
    <property type="molecule type" value="Genomic_DNA"/>
</dbReference>
<evidence type="ECO:0000313" key="2">
    <source>
        <dbReference type="Proteomes" id="UP000814128"/>
    </source>
</evidence>